<reference evidence="2" key="1">
    <citation type="submission" date="2006-03" db="EMBL/GenBank/DDBJ databases">
        <title>Complete sequence of Rhodopseudomonas palustris BisB18.</title>
        <authorList>
            <consortium name="US DOE Joint Genome Institute"/>
            <person name="Copeland A."/>
            <person name="Lucas S."/>
            <person name="Lapidus A."/>
            <person name="Barry K."/>
            <person name="Detter J.C."/>
            <person name="Glavina del Rio T."/>
            <person name="Hammon N."/>
            <person name="Israni S."/>
            <person name="Dalin E."/>
            <person name="Tice H."/>
            <person name="Pitluck S."/>
            <person name="Chain P."/>
            <person name="Malfatti S."/>
            <person name="Shin M."/>
            <person name="Vergez L."/>
            <person name="Schmutz J."/>
            <person name="Larimer F."/>
            <person name="Land M."/>
            <person name="Hauser L."/>
            <person name="Pelletier D.A."/>
            <person name="Kyrpides N."/>
            <person name="Anderson I."/>
            <person name="Oda Y."/>
            <person name="Harwood C.S."/>
            <person name="Richardson P."/>
        </authorList>
    </citation>
    <scope>NUCLEOTIDE SEQUENCE [LARGE SCALE GENOMIC DNA]</scope>
    <source>
        <strain evidence="2">BisB18</strain>
    </source>
</reference>
<dbReference type="AlphaFoldDB" id="Q210B5"/>
<evidence type="ECO:0000313" key="2">
    <source>
        <dbReference type="EMBL" id="ABD89271.1"/>
    </source>
</evidence>
<gene>
    <name evidence="2" type="ordered locus">RPC_3736</name>
</gene>
<dbReference type="eggNOG" id="COG5457">
    <property type="taxonomic scope" value="Bacteria"/>
</dbReference>
<dbReference type="InterPro" id="IPR009506">
    <property type="entry name" value="YjiS-like"/>
</dbReference>
<accession>Q210B5</accession>
<sequence>MSICPDRSMTNHHETSVFAQLGAVLLTWHARQRQRRELARLTERELHDVGLSWSEASYEIGKPFWRP</sequence>
<feature type="domain" description="YjiS-like" evidence="1">
    <location>
        <begin position="28"/>
        <end position="56"/>
    </location>
</feature>
<evidence type="ECO:0000259" key="1">
    <source>
        <dbReference type="Pfam" id="PF06568"/>
    </source>
</evidence>
<dbReference type="EMBL" id="CP000301">
    <property type="protein sequence ID" value="ABD89271.1"/>
    <property type="molecule type" value="Genomic_DNA"/>
</dbReference>
<protein>
    <recommendedName>
        <fullName evidence="1">YjiS-like domain-containing protein</fullName>
    </recommendedName>
</protein>
<dbReference type="HOGENOM" id="CLU_184490_5_0_5"/>
<name>Q210B5_RHOPB</name>
<dbReference type="Pfam" id="PF06568">
    <property type="entry name" value="YjiS-like"/>
    <property type="match status" value="1"/>
</dbReference>
<proteinExistence type="predicted"/>
<dbReference type="KEGG" id="rpc:RPC_3736"/>
<organism evidence="2">
    <name type="scientific">Rhodopseudomonas palustris (strain BisB18)</name>
    <dbReference type="NCBI Taxonomy" id="316056"/>
    <lineage>
        <taxon>Bacteria</taxon>
        <taxon>Pseudomonadati</taxon>
        <taxon>Pseudomonadota</taxon>
        <taxon>Alphaproteobacteria</taxon>
        <taxon>Hyphomicrobiales</taxon>
        <taxon>Nitrobacteraceae</taxon>
        <taxon>Rhodopseudomonas</taxon>
    </lineage>
</organism>